<evidence type="ECO:0000313" key="3">
    <source>
        <dbReference type="EMBL" id="PIO33726.1"/>
    </source>
</evidence>
<dbReference type="EMBL" id="KV928826">
    <property type="protein sequence ID" value="PIO33726.1"/>
    <property type="molecule type" value="Genomic_DNA"/>
</dbReference>
<dbReference type="GO" id="GO:0030334">
    <property type="term" value="P:regulation of cell migration"/>
    <property type="evidence" value="ECO:0007669"/>
    <property type="project" value="TreeGrafter"/>
</dbReference>
<organism evidence="3 4">
    <name type="scientific">Aquarana catesbeiana</name>
    <name type="common">American bullfrog</name>
    <name type="synonym">Rana catesbeiana</name>
    <dbReference type="NCBI Taxonomy" id="8400"/>
    <lineage>
        <taxon>Eukaryota</taxon>
        <taxon>Metazoa</taxon>
        <taxon>Chordata</taxon>
        <taxon>Craniata</taxon>
        <taxon>Vertebrata</taxon>
        <taxon>Euteleostomi</taxon>
        <taxon>Amphibia</taxon>
        <taxon>Batrachia</taxon>
        <taxon>Anura</taxon>
        <taxon>Neobatrachia</taxon>
        <taxon>Ranoidea</taxon>
        <taxon>Ranidae</taxon>
        <taxon>Aquarana</taxon>
    </lineage>
</organism>
<dbReference type="OrthoDB" id="47328at2759"/>
<dbReference type="PANTHER" id="PTHR23317">
    <property type="entry name" value="DEDICATOR OF CYTOKINESIS DOCK"/>
    <property type="match status" value="1"/>
</dbReference>
<dbReference type="GO" id="GO:0005085">
    <property type="term" value="F:guanyl-nucleotide exchange factor activity"/>
    <property type="evidence" value="ECO:0007669"/>
    <property type="project" value="InterPro"/>
</dbReference>
<protein>
    <recommendedName>
        <fullName evidence="2">C2 DOCK-type domain-containing protein</fullName>
    </recommendedName>
</protein>
<dbReference type="Gene3D" id="2.60.40.150">
    <property type="entry name" value="C2 domain"/>
    <property type="match status" value="1"/>
</dbReference>
<dbReference type="AlphaFoldDB" id="A0A2G9S0S3"/>
<name>A0A2G9S0S3_AQUCT</name>
<dbReference type="PROSITE" id="PS51650">
    <property type="entry name" value="C2_DOCK"/>
    <property type="match status" value="1"/>
</dbReference>
<sequence length="563" mass="63161">MFTSLYLTESEESIKSSRSSERHNIFSLDPDLCITKPQNSASDSVIKPLEEKTAKRIMVSCKSLTLNLQACLRENDTEPVTNIEPFFVNLALFDIKEGRKISADFHVDLNHDIVRQMICPSTGAIRNGTMSPSTSRSKELEEPQIRGFPEKWMQYPRQAIFSVSNPHVDVILVARIEKVLNGNIASSAEPYIKNSDSSKSAQKLLKTTKQHCSRLGKYRMPFAWAVRSVFKDSSGNIDREARFSPLFRQDSSKISTEDLVKLVGDYKRAEKLSKIPIIPGNLEISIDNVLKEHSNCLTSSLVPVKPFSEPEKCLPTVEVEEFARNIMVCIEFKSSDEEGSQPLKCIYGKPGGPLFTTAAYSTILHHSQNPDFYDEVKIELPTQLHEKHHILFSFHHVTCDINAKANAKKKEALETPVGFAWLPLFKNEQLTSQDHLIPVSACLPARYLSIEDTANGKMRVILGVDPLMKDVLARHTWVYAKCIDIGSAAEPCISSCIPSDWRCLIRCPCRPIELHAEASKRAHTLHSVYHAVNSQTGTLLLMPQSSRLIESTPHQHVNGGIDR</sequence>
<reference evidence="4" key="1">
    <citation type="journal article" date="2017" name="Nat. Commun.">
        <title>The North American bullfrog draft genome provides insight into hormonal regulation of long noncoding RNA.</title>
        <authorList>
            <person name="Hammond S.A."/>
            <person name="Warren R.L."/>
            <person name="Vandervalk B.P."/>
            <person name="Kucuk E."/>
            <person name="Khan H."/>
            <person name="Gibb E.A."/>
            <person name="Pandoh P."/>
            <person name="Kirk H."/>
            <person name="Zhao Y."/>
            <person name="Jones M."/>
            <person name="Mungall A.J."/>
            <person name="Coope R."/>
            <person name="Pleasance S."/>
            <person name="Moore R.A."/>
            <person name="Holt R.A."/>
            <person name="Round J.M."/>
            <person name="Ohora S."/>
            <person name="Walle B.V."/>
            <person name="Veldhoen N."/>
            <person name="Helbing C.C."/>
            <person name="Birol I."/>
        </authorList>
    </citation>
    <scope>NUCLEOTIDE SEQUENCE [LARGE SCALE GENOMIC DNA]</scope>
</reference>
<accession>A0A2G9S0S3</accession>
<dbReference type="GO" id="GO:0007264">
    <property type="term" value="P:small GTPase-mediated signal transduction"/>
    <property type="evidence" value="ECO:0007669"/>
    <property type="project" value="InterPro"/>
</dbReference>
<dbReference type="PANTHER" id="PTHR23317:SF71">
    <property type="entry name" value="DEDICATOR OF CYTOKINESIS PROTEIN 10"/>
    <property type="match status" value="1"/>
</dbReference>
<comment type="similarity">
    <text evidence="1">Belongs to the DOCK family.</text>
</comment>
<dbReference type="Proteomes" id="UP000228934">
    <property type="component" value="Unassembled WGS sequence"/>
</dbReference>
<evidence type="ECO:0000259" key="2">
    <source>
        <dbReference type="PROSITE" id="PS51650"/>
    </source>
</evidence>
<dbReference type="InterPro" id="IPR035892">
    <property type="entry name" value="C2_domain_sf"/>
</dbReference>
<evidence type="ECO:0000313" key="4">
    <source>
        <dbReference type="Proteomes" id="UP000228934"/>
    </source>
</evidence>
<dbReference type="GO" id="GO:0060997">
    <property type="term" value="P:dendritic spine morphogenesis"/>
    <property type="evidence" value="ECO:0007669"/>
    <property type="project" value="TreeGrafter"/>
</dbReference>
<dbReference type="InterPro" id="IPR026791">
    <property type="entry name" value="DOCK"/>
</dbReference>
<gene>
    <name evidence="3" type="ORF">AB205_0042780</name>
</gene>
<proteinExistence type="inferred from homology"/>
<feature type="domain" description="C2 DOCK-type" evidence="2">
    <location>
        <begin position="310"/>
        <end position="479"/>
    </location>
</feature>
<evidence type="ECO:0000256" key="1">
    <source>
        <dbReference type="PROSITE-ProRule" id="PRU00983"/>
    </source>
</evidence>
<keyword evidence="4" id="KW-1185">Reference proteome</keyword>
<dbReference type="InterPro" id="IPR027007">
    <property type="entry name" value="C2_DOCK-type_domain"/>
</dbReference>
<dbReference type="Pfam" id="PF14429">
    <property type="entry name" value="DOCK-C2"/>
    <property type="match status" value="1"/>
</dbReference>